<evidence type="ECO:0000256" key="1">
    <source>
        <dbReference type="SAM" id="MobiDB-lite"/>
    </source>
</evidence>
<sequence>MSGLRTLDWLQTLAPWRQVGHAQAFHRSLCLPLLPSLDSATCVSSCPHNRCTSLSQVHVTTLRSSRANAQSSSHPESSDSFAGGVHWATGSCRGRRSTPATFAPIWLAAGDSVRRASPLRNAVVRSRSLEALACAAKEAWLRSASGIGHQSAEQSPEHQENTQDDTEEGVFVSLVRRDTGCDLRAARGV</sequence>
<keyword evidence="3" id="KW-1185">Reference proteome</keyword>
<feature type="region of interest" description="Disordered" evidence="1">
    <location>
        <begin position="146"/>
        <end position="168"/>
    </location>
</feature>
<accession>A0A1Y2IPC9</accession>
<protein>
    <submittedName>
        <fullName evidence="2">Uncharacterized protein</fullName>
    </submittedName>
</protein>
<name>A0A1Y2IPC9_TRAC3</name>
<dbReference type="EMBL" id="KZ084105">
    <property type="protein sequence ID" value="OSD02474.1"/>
    <property type="molecule type" value="Genomic_DNA"/>
</dbReference>
<proteinExistence type="predicted"/>
<gene>
    <name evidence="2" type="ORF">PYCCODRAFT_405843</name>
</gene>
<evidence type="ECO:0000313" key="2">
    <source>
        <dbReference type="EMBL" id="OSD02474.1"/>
    </source>
</evidence>
<reference evidence="2 3" key="1">
    <citation type="journal article" date="2015" name="Biotechnol. Biofuels">
        <title>Enhanced degradation of softwood versus hardwood by the white-rot fungus Pycnoporus coccineus.</title>
        <authorList>
            <person name="Couturier M."/>
            <person name="Navarro D."/>
            <person name="Chevret D."/>
            <person name="Henrissat B."/>
            <person name="Piumi F."/>
            <person name="Ruiz-Duenas F.J."/>
            <person name="Martinez A.T."/>
            <person name="Grigoriev I.V."/>
            <person name="Riley R."/>
            <person name="Lipzen A."/>
            <person name="Berrin J.G."/>
            <person name="Master E.R."/>
            <person name="Rosso M.N."/>
        </authorList>
    </citation>
    <scope>NUCLEOTIDE SEQUENCE [LARGE SCALE GENOMIC DNA]</scope>
    <source>
        <strain evidence="2 3">BRFM310</strain>
    </source>
</reference>
<dbReference type="AlphaFoldDB" id="A0A1Y2IPC9"/>
<evidence type="ECO:0000313" key="3">
    <source>
        <dbReference type="Proteomes" id="UP000193067"/>
    </source>
</evidence>
<organism evidence="2 3">
    <name type="scientific">Trametes coccinea (strain BRFM310)</name>
    <name type="common">Pycnoporus coccineus</name>
    <dbReference type="NCBI Taxonomy" id="1353009"/>
    <lineage>
        <taxon>Eukaryota</taxon>
        <taxon>Fungi</taxon>
        <taxon>Dikarya</taxon>
        <taxon>Basidiomycota</taxon>
        <taxon>Agaricomycotina</taxon>
        <taxon>Agaricomycetes</taxon>
        <taxon>Polyporales</taxon>
        <taxon>Polyporaceae</taxon>
        <taxon>Trametes</taxon>
    </lineage>
</organism>
<dbReference type="Proteomes" id="UP000193067">
    <property type="component" value="Unassembled WGS sequence"/>
</dbReference>